<dbReference type="PRINTS" id="PR00260">
    <property type="entry name" value="CHEMTRNSDUCR"/>
</dbReference>
<dbReference type="InterPro" id="IPR013655">
    <property type="entry name" value="PAS_fold_3"/>
</dbReference>
<dbReference type="InterPro" id="IPR035965">
    <property type="entry name" value="PAS-like_dom_sf"/>
</dbReference>
<dbReference type="PANTHER" id="PTHR43531">
    <property type="entry name" value="PROTEIN ICFG"/>
    <property type="match status" value="1"/>
</dbReference>
<gene>
    <name evidence="7" type="ORF">SAMN05216552_103841</name>
</gene>
<evidence type="ECO:0000313" key="7">
    <source>
        <dbReference type="EMBL" id="SFV13366.1"/>
    </source>
</evidence>
<feature type="domain" description="Methyl-accepting transducer" evidence="4">
    <location>
        <begin position="260"/>
        <end position="489"/>
    </location>
</feature>
<reference evidence="8" key="1">
    <citation type="submission" date="2016-10" db="EMBL/GenBank/DDBJ databases">
        <authorList>
            <person name="Varghese N."/>
            <person name="Submissions S."/>
        </authorList>
    </citation>
    <scope>NUCLEOTIDE SEQUENCE [LARGE SCALE GENOMIC DNA]</scope>
    <source>
        <strain evidence="8">CGMCC 1.11014</strain>
    </source>
</reference>
<sequence length="504" mass="51374">MQPGQHLISRTDLASRIRYVNQTFVHVSGYDEAELLGATNELFRHPDTPAAVFDDIWATLKAGRVWSGVMAHRRKDGASFWAHATISPLHIDGRLAGYTTVRSAPGEQALRLAVDAYSRLRAARPGRGPRLRGGAIHLPGPSGWLAALAARPLHARAGTMAACSAAGLLCLGALPYSGAAAAWGAGALFAVQLAAGWRLRRALLPLRSAHDLCRQVTAGDLGDGPATAPRFAADSLDGLSGSVHAMRQSLGAVMRQVASGAVSVAEAAGEIDDGNRRLSAQTEQQAAALQEAAATMAQLAVTVRQNAAGAGEATRLAANTAALAGAGSGAVRQLVGRIDGMAAGAASIAEFIGEINGVALQTNILALNAAVEAARAGEQGRGFAVVATEVRMLAQRSAAAAEQIGLLIRETVAQIADAGRLGADAAGKMEEVVQAARLVSDLGGGISAASAEQSGGIAQLSQAVAHMDQATQRNAAQVERLAVTASALAGQAGALRGAVAVFHC</sequence>
<evidence type="ECO:0000259" key="5">
    <source>
        <dbReference type="PROSITE" id="PS50112"/>
    </source>
</evidence>
<dbReference type="PROSITE" id="PS50885">
    <property type="entry name" value="HAMP"/>
    <property type="match status" value="1"/>
</dbReference>
<dbReference type="Proteomes" id="UP000199391">
    <property type="component" value="Unassembled WGS sequence"/>
</dbReference>
<dbReference type="Pfam" id="PF00015">
    <property type="entry name" value="MCPsignal"/>
    <property type="match status" value="1"/>
</dbReference>
<comment type="similarity">
    <text evidence="2">Belongs to the methyl-accepting chemotaxis (MCP) protein family.</text>
</comment>
<evidence type="ECO:0000256" key="1">
    <source>
        <dbReference type="ARBA" id="ARBA00022481"/>
    </source>
</evidence>
<dbReference type="InterPro" id="IPR003660">
    <property type="entry name" value="HAMP_dom"/>
</dbReference>
<evidence type="ECO:0000256" key="3">
    <source>
        <dbReference type="PROSITE-ProRule" id="PRU00284"/>
    </source>
</evidence>
<dbReference type="PROSITE" id="PS50111">
    <property type="entry name" value="CHEMOTAXIS_TRANSDUC_2"/>
    <property type="match status" value="1"/>
</dbReference>
<dbReference type="Gene3D" id="1.10.287.950">
    <property type="entry name" value="Methyl-accepting chemotaxis protein"/>
    <property type="match status" value="1"/>
</dbReference>
<dbReference type="SMART" id="SM00283">
    <property type="entry name" value="MA"/>
    <property type="match status" value="1"/>
</dbReference>
<keyword evidence="1" id="KW-0488">Methylation</keyword>
<organism evidence="7 8">
    <name type="scientific">Pseudoduganella namucuonensis</name>
    <dbReference type="NCBI Taxonomy" id="1035707"/>
    <lineage>
        <taxon>Bacteria</taxon>
        <taxon>Pseudomonadati</taxon>
        <taxon>Pseudomonadota</taxon>
        <taxon>Betaproteobacteria</taxon>
        <taxon>Burkholderiales</taxon>
        <taxon>Oxalobacteraceae</taxon>
        <taxon>Telluria group</taxon>
        <taxon>Pseudoduganella</taxon>
    </lineage>
</organism>
<evidence type="ECO:0000259" key="6">
    <source>
        <dbReference type="PROSITE" id="PS50885"/>
    </source>
</evidence>
<dbReference type="RefSeq" id="WP_218164955.1">
    <property type="nucleotide sequence ID" value="NZ_FPBO01000038.1"/>
</dbReference>
<dbReference type="InterPro" id="IPR000014">
    <property type="entry name" value="PAS"/>
</dbReference>
<protein>
    <submittedName>
        <fullName evidence="7">Methyl-accepting chemotaxis sensory transducer with Pas/Pac sensor</fullName>
    </submittedName>
</protein>
<dbReference type="NCBIfam" id="TIGR00229">
    <property type="entry name" value="sensory_box"/>
    <property type="match status" value="1"/>
</dbReference>
<dbReference type="AlphaFoldDB" id="A0A1I7LUF6"/>
<dbReference type="EMBL" id="FPBO01000038">
    <property type="protein sequence ID" value="SFV13366.1"/>
    <property type="molecule type" value="Genomic_DNA"/>
</dbReference>
<dbReference type="SUPFAM" id="SSF58104">
    <property type="entry name" value="Methyl-accepting chemotaxis protein (MCP) signaling domain"/>
    <property type="match status" value="1"/>
</dbReference>
<evidence type="ECO:0000313" key="8">
    <source>
        <dbReference type="Proteomes" id="UP000199391"/>
    </source>
</evidence>
<dbReference type="STRING" id="1035707.SAMN05216552_103841"/>
<dbReference type="GO" id="GO:0005886">
    <property type="term" value="C:plasma membrane"/>
    <property type="evidence" value="ECO:0007669"/>
    <property type="project" value="TreeGrafter"/>
</dbReference>
<dbReference type="SUPFAM" id="SSF55785">
    <property type="entry name" value="PYP-like sensor domain (PAS domain)"/>
    <property type="match status" value="1"/>
</dbReference>
<dbReference type="PANTHER" id="PTHR43531:SF14">
    <property type="entry name" value="METHYL-ACCEPTING CHEMOTAXIS PROTEIN I-RELATED"/>
    <property type="match status" value="1"/>
</dbReference>
<dbReference type="InterPro" id="IPR004089">
    <property type="entry name" value="MCPsignal_dom"/>
</dbReference>
<keyword evidence="3" id="KW-0807">Transducer</keyword>
<proteinExistence type="inferred from homology"/>
<dbReference type="GO" id="GO:0007165">
    <property type="term" value="P:signal transduction"/>
    <property type="evidence" value="ECO:0007669"/>
    <property type="project" value="UniProtKB-KW"/>
</dbReference>
<name>A0A1I7LUF6_9BURK</name>
<dbReference type="PROSITE" id="PS50112">
    <property type="entry name" value="PAS"/>
    <property type="match status" value="1"/>
</dbReference>
<dbReference type="GO" id="GO:0006935">
    <property type="term" value="P:chemotaxis"/>
    <property type="evidence" value="ECO:0007669"/>
    <property type="project" value="InterPro"/>
</dbReference>
<dbReference type="GO" id="GO:0004888">
    <property type="term" value="F:transmembrane signaling receptor activity"/>
    <property type="evidence" value="ECO:0007669"/>
    <property type="project" value="InterPro"/>
</dbReference>
<evidence type="ECO:0000259" key="4">
    <source>
        <dbReference type="PROSITE" id="PS50111"/>
    </source>
</evidence>
<accession>A0A1I7LUF6</accession>
<dbReference type="Pfam" id="PF08447">
    <property type="entry name" value="PAS_3"/>
    <property type="match status" value="1"/>
</dbReference>
<dbReference type="InterPro" id="IPR004090">
    <property type="entry name" value="Chemotax_Me-accpt_rcpt"/>
</dbReference>
<evidence type="ECO:0000256" key="2">
    <source>
        <dbReference type="ARBA" id="ARBA00029447"/>
    </source>
</evidence>
<keyword evidence="8" id="KW-1185">Reference proteome</keyword>
<dbReference type="Gene3D" id="3.30.450.20">
    <property type="entry name" value="PAS domain"/>
    <property type="match status" value="1"/>
</dbReference>
<feature type="domain" description="PAS" evidence="5">
    <location>
        <begin position="1"/>
        <end position="63"/>
    </location>
</feature>
<feature type="domain" description="HAMP" evidence="6">
    <location>
        <begin position="200"/>
        <end position="255"/>
    </location>
</feature>
<dbReference type="CDD" id="cd00130">
    <property type="entry name" value="PAS"/>
    <property type="match status" value="1"/>
</dbReference>
<dbReference type="InterPro" id="IPR051310">
    <property type="entry name" value="MCP_chemotaxis"/>
</dbReference>